<evidence type="ECO:0000313" key="2">
    <source>
        <dbReference type="Proteomes" id="UP000663845"/>
    </source>
</evidence>
<sequence>MSIDVDETLNITERWRKRLEIKYKLIINGHEEARGVGSKYERIPEGSNDRYAQWANNLTEEQLYTQDKCRIHFT</sequence>
<accession>A0A814EYR2</accession>
<gene>
    <name evidence="1" type="ORF">JYZ213_LOCUS14647</name>
</gene>
<proteinExistence type="predicted"/>
<reference evidence="1" key="1">
    <citation type="submission" date="2021-02" db="EMBL/GenBank/DDBJ databases">
        <authorList>
            <person name="Nowell W R."/>
        </authorList>
    </citation>
    <scope>NUCLEOTIDE SEQUENCE</scope>
</reference>
<comment type="caution">
    <text evidence="1">The sequence shown here is derived from an EMBL/GenBank/DDBJ whole genome shotgun (WGS) entry which is preliminary data.</text>
</comment>
<protein>
    <submittedName>
        <fullName evidence="1">Uncharacterized protein</fullName>
    </submittedName>
</protein>
<evidence type="ECO:0000313" key="1">
    <source>
        <dbReference type="EMBL" id="CAF0975788.1"/>
    </source>
</evidence>
<organism evidence="1 2">
    <name type="scientific">Adineta steineri</name>
    <dbReference type="NCBI Taxonomy" id="433720"/>
    <lineage>
        <taxon>Eukaryota</taxon>
        <taxon>Metazoa</taxon>
        <taxon>Spiralia</taxon>
        <taxon>Gnathifera</taxon>
        <taxon>Rotifera</taxon>
        <taxon>Eurotatoria</taxon>
        <taxon>Bdelloidea</taxon>
        <taxon>Adinetida</taxon>
        <taxon>Adinetidae</taxon>
        <taxon>Adineta</taxon>
    </lineage>
</organism>
<dbReference type="EMBL" id="CAJNOG010000123">
    <property type="protein sequence ID" value="CAF0975788.1"/>
    <property type="molecule type" value="Genomic_DNA"/>
</dbReference>
<name>A0A814EYR2_9BILA</name>
<dbReference type="AlphaFoldDB" id="A0A814EYR2"/>
<dbReference type="Proteomes" id="UP000663845">
    <property type="component" value="Unassembled WGS sequence"/>
</dbReference>